<feature type="non-terminal residue" evidence="2">
    <location>
        <position position="1"/>
    </location>
</feature>
<keyword evidence="1" id="KW-0472">Membrane</keyword>
<evidence type="ECO:0000256" key="1">
    <source>
        <dbReference type="SAM" id="Phobius"/>
    </source>
</evidence>
<organism evidence="2">
    <name type="scientific">marine metagenome</name>
    <dbReference type="NCBI Taxonomy" id="408172"/>
    <lineage>
        <taxon>unclassified sequences</taxon>
        <taxon>metagenomes</taxon>
        <taxon>ecological metagenomes</taxon>
    </lineage>
</organism>
<accession>A0A382MWP5</accession>
<feature type="transmembrane region" description="Helical" evidence="1">
    <location>
        <begin position="18"/>
        <end position="39"/>
    </location>
</feature>
<proteinExistence type="predicted"/>
<evidence type="ECO:0000313" key="2">
    <source>
        <dbReference type="EMBL" id="SVC52207.1"/>
    </source>
</evidence>
<dbReference type="AlphaFoldDB" id="A0A382MWP5"/>
<reference evidence="2" key="1">
    <citation type="submission" date="2018-05" db="EMBL/GenBank/DDBJ databases">
        <authorList>
            <person name="Lanie J.A."/>
            <person name="Ng W.-L."/>
            <person name="Kazmierczak K.M."/>
            <person name="Andrzejewski T.M."/>
            <person name="Davidsen T.M."/>
            <person name="Wayne K.J."/>
            <person name="Tettelin H."/>
            <person name="Glass J.I."/>
            <person name="Rusch D."/>
            <person name="Podicherti R."/>
            <person name="Tsui H.-C.T."/>
            <person name="Winkler M.E."/>
        </authorList>
    </citation>
    <scope>NUCLEOTIDE SEQUENCE</scope>
</reference>
<keyword evidence="1" id="KW-0812">Transmembrane</keyword>
<protein>
    <submittedName>
        <fullName evidence="2">Uncharacterized protein</fullName>
    </submittedName>
</protein>
<keyword evidence="1" id="KW-1133">Transmembrane helix</keyword>
<gene>
    <name evidence="2" type="ORF">METZ01_LOCUS305061</name>
</gene>
<dbReference type="EMBL" id="UINC01095821">
    <property type="protein sequence ID" value="SVC52207.1"/>
    <property type="molecule type" value="Genomic_DNA"/>
</dbReference>
<sequence>VYPFAFGVLLDYLSVSKWLIIILYLISLLGGIGMVTAGLTKK</sequence>
<name>A0A382MWP5_9ZZZZ</name>